<name>A0AAV6YLU0_ENGPU</name>
<keyword evidence="2" id="KW-1185">Reference proteome</keyword>
<protein>
    <submittedName>
        <fullName evidence="1">Uncharacterized protein</fullName>
    </submittedName>
</protein>
<dbReference type="EMBL" id="WNYA01025503">
    <property type="protein sequence ID" value="KAG8537901.1"/>
    <property type="molecule type" value="Genomic_DNA"/>
</dbReference>
<organism evidence="1 2">
    <name type="scientific">Engystomops pustulosus</name>
    <name type="common">Tungara frog</name>
    <name type="synonym">Physalaemus pustulosus</name>
    <dbReference type="NCBI Taxonomy" id="76066"/>
    <lineage>
        <taxon>Eukaryota</taxon>
        <taxon>Metazoa</taxon>
        <taxon>Chordata</taxon>
        <taxon>Craniata</taxon>
        <taxon>Vertebrata</taxon>
        <taxon>Euteleostomi</taxon>
        <taxon>Amphibia</taxon>
        <taxon>Batrachia</taxon>
        <taxon>Anura</taxon>
        <taxon>Neobatrachia</taxon>
        <taxon>Hyloidea</taxon>
        <taxon>Leptodactylidae</taxon>
        <taxon>Leiuperinae</taxon>
        <taxon>Engystomops</taxon>
    </lineage>
</organism>
<accession>A0AAV6YLU0</accession>
<evidence type="ECO:0000313" key="1">
    <source>
        <dbReference type="EMBL" id="KAG8537901.1"/>
    </source>
</evidence>
<comment type="caution">
    <text evidence="1">The sequence shown here is derived from an EMBL/GenBank/DDBJ whole genome shotgun (WGS) entry which is preliminary data.</text>
</comment>
<evidence type="ECO:0000313" key="2">
    <source>
        <dbReference type="Proteomes" id="UP000824782"/>
    </source>
</evidence>
<dbReference type="AlphaFoldDB" id="A0AAV6YLU0"/>
<reference evidence="1" key="1">
    <citation type="thesis" date="2020" institute="ProQuest LLC" country="789 East Eisenhower Parkway, Ann Arbor, MI, USA">
        <title>Comparative Genomics and Chromosome Evolution.</title>
        <authorList>
            <person name="Mudd A.B."/>
        </authorList>
    </citation>
    <scope>NUCLEOTIDE SEQUENCE</scope>
    <source>
        <strain evidence="1">237g6f4</strain>
        <tissue evidence="1">Blood</tissue>
    </source>
</reference>
<sequence length="79" mass="8995">MIHQHIQAVQLIHEWEAQPHPQCLTDSLYNDVRYNGSSMCFLVLAPGGVHVLFNHNLLYAFEMCGYGLKSTQIAPKCCY</sequence>
<gene>
    <name evidence="1" type="ORF">GDO81_023594</name>
</gene>
<proteinExistence type="predicted"/>
<dbReference type="Proteomes" id="UP000824782">
    <property type="component" value="Unassembled WGS sequence"/>
</dbReference>